<reference evidence="8" key="3">
    <citation type="submission" date="2025-09" db="UniProtKB">
        <authorList>
            <consortium name="Ensembl"/>
        </authorList>
    </citation>
    <scope>IDENTIFICATION</scope>
</reference>
<dbReference type="Ensembl" id="ENSCSET00000003012.1">
    <property type="protein sequence ID" value="ENSCSEP00000002968.1"/>
    <property type="gene ID" value="ENSCSEG00000001955.1"/>
</dbReference>
<keyword evidence="2" id="KW-0677">Repeat</keyword>
<dbReference type="GO" id="GO:0046872">
    <property type="term" value="F:metal ion binding"/>
    <property type="evidence" value="ECO:0007669"/>
    <property type="project" value="UniProtKB-KW"/>
</dbReference>
<evidence type="ECO:0000256" key="2">
    <source>
        <dbReference type="ARBA" id="ARBA00022737"/>
    </source>
</evidence>
<dbReference type="SUPFAM" id="SSF57716">
    <property type="entry name" value="Glucocorticoid receptor-like (DNA-binding domain)"/>
    <property type="match status" value="2"/>
</dbReference>
<dbReference type="SMART" id="SM00132">
    <property type="entry name" value="LIM"/>
    <property type="match status" value="3"/>
</dbReference>
<feature type="compositionally biased region" description="Polar residues" evidence="6">
    <location>
        <begin position="21"/>
        <end position="32"/>
    </location>
</feature>
<evidence type="ECO:0000256" key="1">
    <source>
        <dbReference type="ARBA" id="ARBA00022723"/>
    </source>
</evidence>
<keyword evidence="9" id="KW-1185">Reference proteome</keyword>
<feature type="region of interest" description="Disordered" evidence="6">
    <location>
        <begin position="157"/>
        <end position="177"/>
    </location>
</feature>
<keyword evidence="4 5" id="KW-0440">LIM domain</keyword>
<feature type="region of interest" description="Disordered" evidence="6">
    <location>
        <begin position="21"/>
        <end position="144"/>
    </location>
</feature>
<dbReference type="AlphaFoldDB" id="A0A3P8UIB9"/>
<dbReference type="CDD" id="cd09372">
    <property type="entry name" value="LIM2_FBLP-1"/>
    <property type="match status" value="1"/>
</dbReference>
<organism evidence="8 9">
    <name type="scientific">Cynoglossus semilaevis</name>
    <name type="common">Tongue sole</name>
    <dbReference type="NCBI Taxonomy" id="244447"/>
    <lineage>
        <taxon>Eukaryota</taxon>
        <taxon>Metazoa</taxon>
        <taxon>Chordata</taxon>
        <taxon>Craniata</taxon>
        <taxon>Vertebrata</taxon>
        <taxon>Euteleostomi</taxon>
        <taxon>Actinopterygii</taxon>
        <taxon>Neopterygii</taxon>
        <taxon>Teleostei</taxon>
        <taxon>Neoteleostei</taxon>
        <taxon>Acanthomorphata</taxon>
        <taxon>Carangaria</taxon>
        <taxon>Pleuronectiformes</taxon>
        <taxon>Pleuronectoidei</taxon>
        <taxon>Cynoglossidae</taxon>
        <taxon>Cynoglossinae</taxon>
        <taxon>Cynoglossus</taxon>
    </lineage>
</organism>
<feature type="compositionally biased region" description="Low complexity" evidence="6">
    <location>
        <begin position="113"/>
        <end position="124"/>
    </location>
</feature>
<dbReference type="Proteomes" id="UP000265120">
    <property type="component" value="Chromosome 11"/>
</dbReference>
<dbReference type="STRING" id="244447.ENSCSEP00000002968"/>
<dbReference type="Pfam" id="PF00412">
    <property type="entry name" value="LIM"/>
    <property type="match status" value="2"/>
</dbReference>
<keyword evidence="3 5" id="KW-0862">Zinc</keyword>
<feature type="domain" description="LIM zinc-binding" evidence="7">
    <location>
        <begin position="191"/>
        <end position="252"/>
    </location>
</feature>
<dbReference type="GO" id="GO:0031005">
    <property type="term" value="F:filamin binding"/>
    <property type="evidence" value="ECO:0007669"/>
    <property type="project" value="TreeGrafter"/>
</dbReference>
<dbReference type="InterPro" id="IPR001781">
    <property type="entry name" value="Znf_LIM"/>
</dbReference>
<proteinExistence type="predicted"/>
<dbReference type="InParanoid" id="A0A3P8UIB9"/>
<feature type="compositionally biased region" description="Pro residues" evidence="6">
    <location>
        <begin position="97"/>
        <end position="112"/>
    </location>
</feature>
<feature type="compositionally biased region" description="Pro residues" evidence="6">
    <location>
        <begin position="125"/>
        <end position="139"/>
    </location>
</feature>
<feature type="domain" description="LIM zinc-binding" evidence="7">
    <location>
        <begin position="253"/>
        <end position="311"/>
    </location>
</feature>
<dbReference type="PANTHER" id="PTHR24207:SF1">
    <property type="entry name" value="FILAMIN-BINDING LIM PROTEIN 1"/>
    <property type="match status" value="1"/>
</dbReference>
<dbReference type="PROSITE" id="PS00478">
    <property type="entry name" value="LIM_DOMAIN_1"/>
    <property type="match status" value="2"/>
</dbReference>
<evidence type="ECO:0000313" key="8">
    <source>
        <dbReference type="Ensembl" id="ENSCSEP00000002968.1"/>
    </source>
</evidence>
<evidence type="ECO:0000256" key="3">
    <source>
        <dbReference type="ARBA" id="ARBA00022833"/>
    </source>
</evidence>
<dbReference type="GO" id="GO:0005925">
    <property type="term" value="C:focal adhesion"/>
    <property type="evidence" value="ECO:0007669"/>
    <property type="project" value="TreeGrafter"/>
</dbReference>
<sequence length="413" mass="45332">MASAAPPKKMVSSVFITLSSPHRATVTPQQRATPPAHSGLAKDKQPNESAPASRRRKDNPTSPGGVDTRDQARPQSLRPGLGRRAMYEDDDGGAAAYPPPTPPAPAPAPAPPSSLRAALPEESALPPPLPPPPSTPPPHLQTLVSPPLTEVQQPAYGRETDKDVSSLGSKHGPQTQVVRVNDQDQLRESREVCGFCRKPVALSEPAIQALNRTYHEGCFQCRSCHVPLAGKQYYNKAGIPLCDDCYQASLELCWACGDIITDHVIRALERPYHPFCFTCTTCKQQIGEQSFAQGEVGEVYCLQDYYRKYAPQCHCCNQLIIPKEDGTDSYTVECLGRSYHENCYRCEVRLAFCLKNTSIIYCSTLLTGTQTLPFCLQVCVIQLYPEPNERGCYPLDGRLLCKACHVKLVSGQH</sequence>
<dbReference type="GeneTree" id="ENSGT00940000159003"/>
<accession>A0A3P8UIB9</accession>
<dbReference type="PROSITE" id="PS50023">
    <property type="entry name" value="LIM_DOMAIN_2"/>
    <property type="match status" value="2"/>
</dbReference>
<dbReference type="GO" id="GO:0001725">
    <property type="term" value="C:stress fiber"/>
    <property type="evidence" value="ECO:0007669"/>
    <property type="project" value="TreeGrafter"/>
</dbReference>
<name>A0A3P8UIB9_CYNSE</name>
<dbReference type="PANTHER" id="PTHR24207">
    <property type="entry name" value="ZYX102 PROTEIN"/>
    <property type="match status" value="1"/>
</dbReference>
<evidence type="ECO:0000256" key="4">
    <source>
        <dbReference type="ARBA" id="ARBA00023038"/>
    </source>
</evidence>
<dbReference type="Gene3D" id="2.10.110.10">
    <property type="entry name" value="Cysteine Rich Protein"/>
    <property type="match status" value="3"/>
</dbReference>
<evidence type="ECO:0000256" key="5">
    <source>
        <dbReference type="PROSITE-ProRule" id="PRU00125"/>
    </source>
</evidence>
<evidence type="ECO:0000313" key="9">
    <source>
        <dbReference type="Proteomes" id="UP000265120"/>
    </source>
</evidence>
<dbReference type="GO" id="GO:0098609">
    <property type="term" value="P:cell-cell adhesion"/>
    <property type="evidence" value="ECO:0007669"/>
    <property type="project" value="TreeGrafter"/>
</dbReference>
<feature type="compositionally biased region" description="Polar residues" evidence="6">
    <location>
        <begin position="166"/>
        <end position="177"/>
    </location>
</feature>
<evidence type="ECO:0000256" key="6">
    <source>
        <dbReference type="SAM" id="MobiDB-lite"/>
    </source>
</evidence>
<keyword evidence="1 5" id="KW-0479">Metal-binding</keyword>
<protein>
    <submittedName>
        <fullName evidence="8">Filamin binding LIM protein 1</fullName>
    </submittedName>
</protein>
<reference evidence="8" key="2">
    <citation type="submission" date="2025-08" db="UniProtKB">
        <authorList>
            <consortium name="Ensembl"/>
        </authorList>
    </citation>
    <scope>IDENTIFICATION</scope>
</reference>
<evidence type="ECO:0000259" key="7">
    <source>
        <dbReference type="PROSITE" id="PS50023"/>
    </source>
</evidence>
<reference evidence="8 9" key="1">
    <citation type="journal article" date="2014" name="Nat. Genet.">
        <title>Whole-genome sequence of a flatfish provides insights into ZW sex chromosome evolution and adaptation to a benthic lifestyle.</title>
        <authorList>
            <person name="Chen S."/>
            <person name="Zhang G."/>
            <person name="Shao C."/>
            <person name="Huang Q."/>
            <person name="Liu G."/>
            <person name="Zhang P."/>
            <person name="Song W."/>
            <person name="An N."/>
            <person name="Chalopin D."/>
            <person name="Volff J.N."/>
            <person name="Hong Y."/>
            <person name="Li Q."/>
            <person name="Sha Z."/>
            <person name="Zhou H."/>
            <person name="Xie M."/>
            <person name="Yu Q."/>
            <person name="Liu Y."/>
            <person name="Xiang H."/>
            <person name="Wang N."/>
            <person name="Wu K."/>
            <person name="Yang C."/>
            <person name="Zhou Q."/>
            <person name="Liao X."/>
            <person name="Yang L."/>
            <person name="Hu Q."/>
            <person name="Zhang J."/>
            <person name="Meng L."/>
            <person name="Jin L."/>
            <person name="Tian Y."/>
            <person name="Lian J."/>
            <person name="Yang J."/>
            <person name="Miao G."/>
            <person name="Liu S."/>
            <person name="Liang Z."/>
            <person name="Yan F."/>
            <person name="Li Y."/>
            <person name="Sun B."/>
            <person name="Zhang H."/>
            <person name="Zhang J."/>
            <person name="Zhu Y."/>
            <person name="Du M."/>
            <person name="Zhao Y."/>
            <person name="Schartl M."/>
            <person name="Tang Q."/>
            <person name="Wang J."/>
        </authorList>
    </citation>
    <scope>NUCLEOTIDE SEQUENCE</scope>
</reference>